<evidence type="ECO:0000313" key="2">
    <source>
        <dbReference type="Proteomes" id="UP000032300"/>
    </source>
</evidence>
<gene>
    <name evidence="1" type="ORF">TS85_22075</name>
</gene>
<dbReference type="AlphaFoldDB" id="A0A7U4JBS9"/>
<reference evidence="1 2" key="1">
    <citation type="journal article" date="2015" name="Int. J. Syst. Evol. Microbiol.">
        <title>Sphingomonas hengshuiensis sp. nov., isolated from lake wetland.</title>
        <authorList>
            <person name="Wei S."/>
            <person name="Wang T."/>
            <person name="Liu H."/>
            <person name="Zhang C."/>
            <person name="Guo J."/>
            <person name="Wang Q."/>
            <person name="Liang K."/>
            <person name="Zhang Z."/>
        </authorList>
    </citation>
    <scope>NUCLEOTIDE SEQUENCE [LARGE SCALE GENOMIC DNA]</scope>
    <source>
        <strain evidence="1 2">WHSC-8</strain>
    </source>
</reference>
<evidence type="ECO:0000313" key="1">
    <source>
        <dbReference type="EMBL" id="AJP73909.1"/>
    </source>
</evidence>
<sequence length="64" mass="7025">MQFPDTKSDAQVRAIGAPAVHLLCSQPIASIRSRIATFCSRYGTGSQREREHGQKEQLIGLIKA</sequence>
<proteinExistence type="predicted"/>
<name>A0A7U4JBS9_9SPHN</name>
<dbReference type="KEGG" id="sphi:TS85_22075"/>
<reference evidence="1 2" key="2">
    <citation type="submission" date="2015-02" db="EMBL/GenBank/DDBJ databases">
        <title>The complete genome of Sphingomonas hengshuiensis sp. WHSC-8 isolated from soil of Hengshui Lake.</title>
        <authorList>
            <person name="Wei S."/>
            <person name="Guo J."/>
            <person name="Su C."/>
            <person name="Wu R."/>
            <person name="Zhang Z."/>
            <person name="Liang K."/>
            <person name="Li H."/>
            <person name="Wang T."/>
            <person name="Liu H."/>
            <person name="Zhang C."/>
            <person name="Li Z."/>
            <person name="Wang Q."/>
            <person name="Meng J."/>
        </authorList>
    </citation>
    <scope>NUCLEOTIDE SEQUENCE [LARGE SCALE GENOMIC DNA]</scope>
    <source>
        <strain evidence="1 2">WHSC-8</strain>
    </source>
</reference>
<keyword evidence="2" id="KW-1185">Reference proteome</keyword>
<organism evidence="1 2">
    <name type="scientific">Sphingomonas hengshuiensis</name>
    <dbReference type="NCBI Taxonomy" id="1609977"/>
    <lineage>
        <taxon>Bacteria</taxon>
        <taxon>Pseudomonadati</taxon>
        <taxon>Pseudomonadota</taxon>
        <taxon>Alphaproteobacteria</taxon>
        <taxon>Sphingomonadales</taxon>
        <taxon>Sphingomonadaceae</taxon>
        <taxon>Sphingomonas</taxon>
    </lineage>
</organism>
<protein>
    <submittedName>
        <fullName evidence="1">Uncharacterized protein</fullName>
    </submittedName>
</protein>
<dbReference type="EMBL" id="CP010836">
    <property type="protein sequence ID" value="AJP73909.1"/>
    <property type="molecule type" value="Genomic_DNA"/>
</dbReference>
<accession>A0A7U4JBS9</accession>
<dbReference type="Proteomes" id="UP000032300">
    <property type="component" value="Chromosome"/>
</dbReference>